<name>A0A133V311_9EURY</name>
<dbReference type="EMBL" id="LHXV01000040">
    <property type="protein sequence ID" value="KXB00824.1"/>
    <property type="molecule type" value="Genomic_DNA"/>
</dbReference>
<keyword evidence="1" id="KW-0812">Transmembrane</keyword>
<keyword evidence="3" id="KW-1185">Reference proteome</keyword>
<feature type="transmembrane region" description="Helical" evidence="1">
    <location>
        <begin position="12"/>
        <end position="33"/>
    </location>
</feature>
<feature type="transmembrane region" description="Helical" evidence="1">
    <location>
        <begin position="70"/>
        <end position="91"/>
    </location>
</feature>
<accession>A0A133V311</accession>
<feature type="transmembrane region" description="Helical" evidence="1">
    <location>
        <begin position="45"/>
        <end position="64"/>
    </location>
</feature>
<dbReference type="Proteomes" id="UP000070344">
    <property type="component" value="Unassembled WGS sequence"/>
</dbReference>
<keyword evidence="1" id="KW-0472">Membrane</keyword>
<keyword evidence="1" id="KW-1133">Transmembrane helix</keyword>
<dbReference type="AlphaFoldDB" id="A0A133V311"/>
<evidence type="ECO:0000256" key="1">
    <source>
        <dbReference type="SAM" id="Phobius"/>
    </source>
</evidence>
<comment type="caution">
    <text evidence="2">The sequence shown here is derived from an EMBL/GenBank/DDBJ whole genome shotgun (WGS) entry which is preliminary data.</text>
</comment>
<evidence type="ECO:0000313" key="3">
    <source>
        <dbReference type="Proteomes" id="UP000070344"/>
    </source>
</evidence>
<proteinExistence type="predicted"/>
<protein>
    <submittedName>
        <fullName evidence="2">Uncharacterized protein</fullName>
    </submittedName>
</protein>
<organism evidence="2 3">
    <name type="scientific">candidate division MSBL1 archaeon SCGC-AAA259O05</name>
    <dbReference type="NCBI Taxonomy" id="1698271"/>
    <lineage>
        <taxon>Archaea</taxon>
        <taxon>Methanobacteriati</taxon>
        <taxon>Methanobacteriota</taxon>
        <taxon>candidate division MSBL1</taxon>
    </lineage>
</organism>
<sequence>MAGFYGGYVLPRVLIGMILSGVGMAILVRGPGIEGVSWVWSEGRASFLAVMVSWVAIFVLLRIYPTGILALNPLAYLLGVFVLFFLSVYFVGRLARSFHLFSGEGNASLYFVDLHFHPINMFSID</sequence>
<gene>
    <name evidence="2" type="ORF">AKJ41_03625</name>
</gene>
<evidence type="ECO:0000313" key="2">
    <source>
        <dbReference type="EMBL" id="KXB00824.1"/>
    </source>
</evidence>
<reference evidence="2 3" key="1">
    <citation type="journal article" date="2016" name="Sci. Rep.">
        <title>Metabolic traits of an uncultured archaeal lineage -MSBL1- from brine pools of the Red Sea.</title>
        <authorList>
            <person name="Mwirichia R."/>
            <person name="Alam I."/>
            <person name="Rashid M."/>
            <person name="Vinu M."/>
            <person name="Ba-Alawi W."/>
            <person name="Anthony Kamau A."/>
            <person name="Kamanda Ngugi D."/>
            <person name="Goker M."/>
            <person name="Klenk H.P."/>
            <person name="Bajic V."/>
            <person name="Stingl U."/>
        </authorList>
    </citation>
    <scope>NUCLEOTIDE SEQUENCE [LARGE SCALE GENOMIC DNA]</scope>
    <source>
        <strain evidence="2">SCGC-AAA259O05</strain>
    </source>
</reference>